<name>A0A2P1PRD8_9GAMM</name>
<dbReference type="SUPFAM" id="SSF49464">
    <property type="entry name" value="Carboxypeptidase regulatory domain-like"/>
    <property type="match status" value="1"/>
</dbReference>
<dbReference type="PROSITE" id="PS50093">
    <property type="entry name" value="PKD"/>
    <property type="match status" value="1"/>
</dbReference>
<reference evidence="3 4" key="2">
    <citation type="submission" date="2018-03" db="EMBL/GenBank/DDBJ databases">
        <authorList>
            <person name="Keele B.F."/>
        </authorList>
    </citation>
    <scope>NUCLEOTIDE SEQUENCE [LARGE SCALE GENOMIC DNA]</scope>
    <source>
        <strain evidence="3 4">D13</strain>
    </source>
</reference>
<evidence type="ECO:0000256" key="1">
    <source>
        <dbReference type="SAM" id="MobiDB-lite"/>
    </source>
</evidence>
<protein>
    <recommendedName>
        <fullName evidence="2">PKD domain-containing protein</fullName>
    </recommendedName>
</protein>
<dbReference type="InterPro" id="IPR000601">
    <property type="entry name" value="PKD_dom"/>
</dbReference>
<sequence>MVGVVLVFATVSGAWAHGLVESDVPVTVPVPKLVAPDAVFRSGFENESASAILAETARPTDADQLKHDAIPEISVQFVPGAITTGDVRLFVNEIDVTAQADIQSSGIRYVPGTAYPEGRQFVRVEAGSNQHSWNFLTATAPQVARSPLDESTLPPGARPDITIQFSDLGSGIDPDRTRLYILGGNYSEDTDVTDLATRTDSSISFTPAAPLADDRYFVDVEVFDRAGNPGLGYNAIWFQVGGAPQLLSVEPASDDALIPFGTPPLIRVHFNAGSHPMADYSLSVDGEPVPEPNVETRPDGSLVLTYLVPEGPLRNHCFSFEARNTKALRTVLSRCFTIDIERDQQFEILSPQDNAVVSSATLEVRVRAFEDGRVVEDVTINGEGALVELDRSVKPPAYRYHYLDTVALSPGANQITVRVQFRNGVVRTEQIQVTLTPAPTVQIDTPRDWETLGPVNPQQPGPGAAANLTGDVQRPVLIQGSTSAPVSRVEINQQQATLSPDGRSFSFPNFFLHEGTNLISATATDTFGRAVSQQITVYVDQTAPVLTVAAPAQDAVVSTQTVDVRGIANDAVEGRVGTTHPEARVLNLSNGSVVVAQVGNLGFLATDVPLEVGANILRVSAIDALGNRRSQDIRVVRSGAGAERLLQVSGNRQQALAGAELPQPLTVQAVDNTGEPMANETVRFDIVRGSGSIRSGSEPNRPDGVTPARNLSVQTDATGLAQVWLRLGQDARPGSDMVQVSRPDQAEVVVFTASAEVGEAHQIGLFGASGAQYVSTLSAPLEALLVQVLDAADNPVADATVEFQVVSGPGSFRATSAPGGVVTPDARRIRTHTDRNGIAAARPDTGADAGTLLISAAVVRDDDSRLGDVRFQLEVLARRDAATALSGVVMDHDGSAIEGVRLSIGRTALTTLSDASGFFQFSDQVPAGKIDLFVDGRDVQFTRGGSQFEYPALHFESAVIQGEANRLPHPIYLPPVETSRTVLVGGAEDVRLTVPGFEGFEMLVRANSVTFPDGSRIGPLVVSAVHADRLPMVPPGLAGQFAGIGWTIQPTNTRFDPPIQVSIPNTDGLAAGRSLPIFQWDHDLAAFVPMGYGTVSEDGSRIVSDAGSGISKAGWGGGGPPPPPPNDGDNQCEVSGIERAGTATMTVLINGSPDPIDEPIHRKGTKLKFKASIDGDCKDPTISWTFGDGKSDTGRSVSNLYEKPERYMVRASATCSCGTTVAPVDKEVRLYCDLSKLDQDVKIETKRHLIKRNTNKAASEDESIRKFTTFIRAAPKEIKFKSGLEKICGDNIEGGWKIEGSERGAGDISFALTQKGQSNIEYKISDCDFCEPRNFERTFEMNACLVEDVKREIINYLSPMPRSNREQGGIINCEAGNVSLGVTGLSSETEYCKVTGLTSFFGSVAGFPHRHPYFETASDVVGPFCQTIYASANQDLAKANKAQQKVSSNDADNADELEYFGAVGWSVGCYPLTEGVNFRDPLDGGLTDIWTRGSPRCRR</sequence>
<dbReference type="InterPro" id="IPR035986">
    <property type="entry name" value="PKD_dom_sf"/>
</dbReference>
<gene>
    <name evidence="3" type="ORF">C7S18_09395</name>
</gene>
<dbReference type="Pfam" id="PF18911">
    <property type="entry name" value="PKD_4"/>
    <property type="match status" value="1"/>
</dbReference>
<proteinExistence type="predicted"/>
<dbReference type="InterPro" id="IPR008969">
    <property type="entry name" value="CarboxyPept-like_regulatory"/>
</dbReference>
<dbReference type="SUPFAM" id="SSF49299">
    <property type="entry name" value="PKD domain"/>
    <property type="match status" value="1"/>
</dbReference>
<reference evidence="3 4" key="1">
    <citation type="submission" date="2018-03" db="EMBL/GenBank/DDBJ databases">
        <title>Ahniella affigens gen. nov., sp. nov., a gammaproteobacterium isolated from sandy soil near a stream.</title>
        <authorList>
            <person name="Ko Y."/>
            <person name="Kim J.-H."/>
        </authorList>
    </citation>
    <scope>NUCLEOTIDE SEQUENCE [LARGE SCALE GENOMIC DNA]</scope>
    <source>
        <strain evidence="3 4">D13</strain>
    </source>
</reference>
<dbReference type="Gene3D" id="2.60.40.10">
    <property type="entry name" value="Immunoglobulins"/>
    <property type="match status" value="5"/>
</dbReference>
<dbReference type="KEGG" id="xba:C7S18_09395"/>
<feature type="domain" description="PKD" evidence="2">
    <location>
        <begin position="1166"/>
        <end position="1228"/>
    </location>
</feature>
<keyword evidence="4" id="KW-1185">Reference proteome</keyword>
<evidence type="ECO:0000259" key="2">
    <source>
        <dbReference type="PROSITE" id="PS50093"/>
    </source>
</evidence>
<dbReference type="EMBL" id="CP027860">
    <property type="protein sequence ID" value="AVP97395.1"/>
    <property type="molecule type" value="Genomic_DNA"/>
</dbReference>
<dbReference type="Gene3D" id="2.60.40.1120">
    <property type="entry name" value="Carboxypeptidase-like, regulatory domain"/>
    <property type="match status" value="1"/>
</dbReference>
<evidence type="ECO:0000313" key="4">
    <source>
        <dbReference type="Proteomes" id="UP000241074"/>
    </source>
</evidence>
<feature type="region of interest" description="Disordered" evidence="1">
    <location>
        <begin position="690"/>
        <end position="709"/>
    </location>
</feature>
<accession>A0A2P1PRD8</accession>
<evidence type="ECO:0000313" key="3">
    <source>
        <dbReference type="EMBL" id="AVP97395.1"/>
    </source>
</evidence>
<feature type="region of interest" description="Disordered" evidence="1">
    <location>
        <begin position="1106"/>
        <end position="1131"/>
    </location>
</feature>
<organism evidence="3 4">
    <name type="scientific">Ahniella affigens</name>
    <dbReference type="NCBI Taxonomy" id="2021234"/>
    <lineage>
        <taxon>Bacteria</taxon>
        <taxon>Pseudomonadati</taxon>
        <taxon>Pseudomonadota</taxon>
        <taxon>Gammaproteobacteria</taxon>
        <taxon>Lysobacterales</taxon>
        <taxon>Rhodanobacteraceae</taxon>
        <taxon>Ahniella</taxon>
    </lineage>
</organism>
<dbReference type="Proteomes" id="UP000241074">
    <property type="component" value="Chromosome"/>
</dbReference>
<dbReference type="InterPro" id="IPR013783">
    <property type="entry name" value="Ig-like_fold"/>
</dbReference>